<dbReference type="EMBL" id="FNQY01000002">
    <property type="protein sequence ID" value="SDZ82100.1"/>
    <property type="molecule type" value="Genomic_DNA"/>
</dbReference>
<sequence>MYNIKYKISFNDMLGAACIVDIFLSDYEGDVIDLIGAESPVSISAQGDESNPFDPIRATKATVNIISDENSQLFVQDMQVIDDTTMGIRISVAGIDRFWGFVVPDQVARSFGTFKTEISITAQDFFSQMKGTNVYASSTQLLFGQQTLGPYIKKQLTSGTSGLTDLTYNIIAPYTLDPSAPELTGVEFLDQIAATAEGFNTSEGRPDTAYNIAEKIISSLSAYCFIDGSEVNIICPSDRDLSVFKTLYFKTSDTQSEFLIADDEQISSLRGAKEVSAYISFNTENGLLKNPFFLGWTPGPPYMYPWSPLEWDYVGSGGYEIERVGNNQRTESNSGALVSATWNASTDYGLQSFGTWQEIKVYKGWSYKVTYNLVYADYSGWGSSTDEPPALGFSGIMKFTDLTGKTYDIGTSNGGNNWFFGGTYNPIWMQLQSTNKAQSISVDIPAMPNEGTLRIPIYSVCLSKADFGITSANVKERTGVIYKSVVLSTSIADSGETNYLSQSKNFSLKKDKQQVYMDCGLQESVSGALFNSIDFTQSGTGTLIPSGSLMPTEGIYKDDGIPRSLTHYVVRNYMSLYRSAQTHVLFSVLSNTIRFGDLLKFDQDALPNVYMQLVNKYKVKECEQSITAIELNPVFLPDQTADDPDSENDLYEHYNTA</sequence>
<dbReference type="RefSeq" id="WP_091393090.1">
    <property type="nucleotide sequence ID" value="NZ_FNQY01000002.1"/>
</dbReference>
<gene>
    <name evidence="2" type="ORF">SAMN05192529_102134</name>
</gene>
<feature type="region of interest" description="Disordered" evidence="1">
    <location>
        <begin position="637"/>
        <end position="657"/>
    </location>
</feature>
<dbReference type="AlphaFoldDB" id="A0A1H3W520"/>
<proteinExistence type="predicted"/>
<dbReference type="STRING" id="551991.SAMN05192529_102134"/>
<evidence type="ECO:0000313" key="2">
    <source>
        <dbReference type="EMBL" id="SDZ82100.1"/>
    </source>
</evidence>
<evidence type="ECO:0000313" key="3">
    <source>
        <dbReference type="Proteomes" id="UP000199041"/>
    </source>
</evidence>
<keyword evidence="3" id="KW-1185">Reference proteome</keyword>
<dbReference type="Proteomes" id="UP000199041">
    <property type="component" value="Unassembled WGS sequence"/>
</dbReference>
<accession>A0A1H3W520</accession>
<feature type="compositionally biased region" description="Acidic residues" evidence="1">
    <location>
        <begin position="640"/>
        <end position="649"/>
    </location>
</feature>
<organism evidence="2 3">
    <name type="scientific">Arachidicoccus rhizosphaerae</name>
    <dbReference type="NCBI Taxonomy" id="551991"/>
    <lineage>
        <taxon>Bacteria</taxon>
        <taxon>Pseudomonadati</taxon>
        <taxon>Bacteroidota</taxon>
        <taxon>Chitinophagia</taxon>
        <taxon>Chitinophagales</taxon>
        <taxon>Chitinophagaceae</taxon>
        <taxon>Arachidicoccus</taxon>
    </lineage>
</organism>
<protein>
    <submittedName>
        <fullName evidence="2">Uncharacterized protein</fullName>
    </submittedName>
</protein>
<name>A0A1H3W520_9BACT</name>
<evidence type="ECO:0000256" key="1">
    <source>
        <dbReference type="SAM" id="MobiDB-lite"/>
    </source>
</evidence>
<dbReference type="OrthoDB" id="795884at2"/>
<reference evidence="2 3" key="1">
    <citation type="submission" date="2016-10" db="EMBL/GenBank/DDBJ databases">
        <authorList>
            <person name="de Groot N.N."/>
        </authorList>
    </citation>
    <scope>NUCLEOTIDE SEQUENCE [LARGE SCALE GENOMIC DNA]</scope>
    <source>
        <strain evidence="2 3">Vu-144</strain>
    </source>
</reference>